<feature type="domain" description="Tripartite ATP-independent periplasmic transporters DctQ component" evidence="10">
    <location>
        <begin position="26"/>
        <end position="150"/>
    </location>
</feature>
<evidence type="ECO:0000256" key="3">
    <source>
        <dbReference type="ARBA" id="ARBA00022475"/>
    </source>
</evidence>
<evidence type="ECO:0000256" key="7">
    <source>
        <dbReference type="ARBA" id="ARBA00023136"/>
    </source>
</evidence>
<dbReference type="InterPro" id="IPR007387">
    <property type="entry name" value="TRAP_DctQ"/>
</dbReference>
<dbReference type="GO" id="GO:0015740">
    <property type="term" value="P:C4-dicarboxylate transport"/>
    <property type="evidence" value="ECO:0007669"/>
    <property type="project" value="TreeGrafter"/>
</dbReference>
<gene>
    <name evidence="11" type="ORF">A2V47_05850</name>
</gene>
<evidence type="ECO:0000313" key="12">
    <source>
        <dbReference type="Proteomes" id="UP000177701"/>
    </source>
</evidence>
<sequence length="156" mass="17790">MKKALDILSNMLLTISGILFIFIFSINVAGIICRTFLDFTLLWVTDASNISIAWMLALSMSVAIYKKIHLTIEIIRNKFPQNVKKVLEIVLTFIIIVFFINLIFSGWKTGIMKMSIDFTVLGIPTGYAFMALPVFAFFSVIFMTYRLVNIILSKEE</sequence>
<comment type="subcellular location">
    <subcellularLocation>
        <location evidence="1">Cell inner membrane</location>
        <topology evidence="1">Multi-pass membrane protein</topology>
    </subcellularLocation>
</comment>
<feature type="transmembrane region" description="Helical" evidence="9">
    <location>
        <begin position="127"/>
        <end position="148"/>
    </location>
</feature>
<evidence type="ECO:0000256" key="9">
    <source>
        <dbReference type="SAM" id="Phobius"/>
    </source>
</evidence>
<dbReference type="GO" id="GO:0005886">
    <property type="term" value="C:plasma membrane"/>
    <property type="evidence" value="ECO:0007669"/>
    <property type="project" value="UniProtKB-SubCell"/>
</dbReference>
<keyword evidence="6 9" id="KW-1133">Transmembrane helix</keyword>
<feature type="transmembrane region" description="Helical" evidence="9">
    <location>
        <begin position="86"/>
        <end position="107"/>
    </location>
</feature>
<dbReference type="InterPro" id="IPR055348">
    <property type="entry name" value="DctQ"/>
</dbReference>
<feature type="transmembrane region" description="Helical" evidence="9">
    <location>
        <begin position="43"/>
        <end position="65"/>
    </location>
</feature>
<organism evidence="11 12">
    <name type="scientific">Candidatus Sediminicultor quintus</name>
    <dbReference type="NCBI Taxonomy" id="1797291"/>
    <lineage>
        <taxon>Bacteria</taxon>
        <taxon>Pseudomonadati</taxon>
        <taxon>Atribacterota</taxon>
        <taxon>Candidatus Phoenicimicrobiia</taxon>
        <taxon>Candidatus Pheonicimicrobiales</taxon>
        <taxon>Candidatus Phoenicimicrobiaceae</taxon>
        <taxon>Candidatus Sediminicultor</taxon>
    </lineage>
</organism>
<dbReference type="EMBL" id="MEYH01000022">
    <property type="protein sequence ID" value="OGD16919.1"/>
    <property type="molecule type" value="Genomic_DNA"/>
</dbReference>
<evidence type="ECO:0000256" key="6">
    <source>
        <dbReference type="ARBA" id="ARBA00022989"/>
    </source>
</evidence>
<evidence type="ECO:0000256" key="5">
    <source>
        <dbReference type="ARBA" id="ARBA00022692"/>
    </source>
</evidence>
<evidence type="ECO:0000256" key="8">
    <source>
        <dbReference type="ARBA" id="ARBA00038436"/>
    </source>
</evidence>
<name>A0A1F5AEJ9_9BACT</name>
<dbReference type="PANTHER" id="PTHR35011:SF2">
    <property type="entry name" value="2,3-DIKETO-L-GULONATE TRAP TRANSPORTER SMALL PERMEASE PROTEIN YIAM"/>
    <property type="match status" value="1"/>
</dbReference>
<keyword evidence="5 9" id="KW-0812">Transmembrane</keyword>
<keyword evidence="3" id="KW-1003">Cell membrane</keyword>
<dbReference type="AlphaFoldDB" id="A0A1F5AEJ9"/>
<reference evidence="11 12" key="1">
    <citation type="journal article" date="2016" name="Nat. Commun.">
        <title>Thousands of microbial genomes shed light on interconnected biogeochemical processes in an aquifer system.</title>
        <authorList>
            <person name="Anantharaman K."/>
            <person name="Brown C.T."/>
            <person name="Hug L.A."/>
            <person name="Sharon I."/>
            <person name="Castelle C.J."/>
            <person name="Probst A.J."/>
            <person name="Thomas B.C."/>
            <person name="Singh A."/>
            <person name="Wilkins M.J."/>
            <person name="Karaoz U."/>
            <person name="Brodie E.L."/>
            <person name="Williams K.H."/>
            <person name="Hubbard S.S."/>
            <person name="Banfield J.F."/>
        </authorList>
    </citation>
    <scope>NUCLEOTIDE SEQUENCE [LARGE SCALE GENOMIC DNA]</scope>
</reference>
<evidence type="ECO:0000259" key="10">
    <source>
        <dbReference type="Pfam" id="PF04290"/>
    </source>
</evidence>
<keyword evidence="4" id="KW-0997">Cell inner membrane</keyword>
<proteinExistence type="inferred from homology"/>
<evidence type="ECO:0000256" key="2">
    <source>
        <dbReference type="ARBA" id="ARBA00022448"/>
    </source>
</evidence>
<feature type="transmembrane region" description="Helical" evidence="9">
    <location>
        <begin position="12"/>
        <end position="37"/>
    </location>
</feature>
<dbReference type="GO" id="GO:0022857">
    <property type="term" value="F:transmembrane transporter activity"/>
    <property type="evidence" value="ECO:0007669"/>
    <property type="project" value="TreeGrafter"/>
</dbReference>
<evidence type="ECO:0000256" key="4">
    <source>
        <dbReference type="ARBA" id="ARBA00022519"/>
    </source>
</evidence>
<dbReference type="Pfam" id="PF04290">
    <property type="entry name" value="DctQ"/>
    <property type="match status" value="1"/>
</dbReference>
<evidence type="ECO:0000256" key="1">
    <source>
        <dbReference type="ARBA" id="ARBA00004429"/>
    </source>
</evidence>
<protein>
    <recommendedName>
        <fullName evidence="10">Tripartite ATP-independent periplasmic transporters DctQ component domain-containing protein</fullName>
    </recommendedName>
</protein>
<evidence type="ECO:0000313" key="11">
    <source>
        <dbReference type="EMBL" id="OGD16919.1"/>
    </source>
</evidence>
<comment type="similarity">
    <text evidence="8">Belongs to the TRAP transporter small permease family.</text>
</comment>
<comment type="caution">
    <text evidence="11">The sequence shown here is derived from an EMBL/GenBank/DDBJ whole genome shotgun (WGS) entry which is preliminary data.</text>
</comment>
<dbReference type="Proteomes" id="UP000177701">
    <property type="component" value="Unassembled WGS sequence"/>
</dbReference>
<accession>A0A1F5AEJ9</accession>
<keyword evidence="7 9" id="KW-0472">Membrane</keyword>
<dbReference type="STRING" id="1797291.A2V47_05850"/>
<keyword evidence="2" id="KW-0813">Transport</keyword>
<dbReference type="PANTHER" id="PTHR35011">
    <property type="entry name" value="2,3-DIKETO-L-GULONATE TRAP TRANSPORTER SMALL PERMEASE PROTEIN YIAM"/>
    <property type="match status" value="1"/>
</dbReference>